<feature type="chain" id="PRO_5042933647" description="peroxidase" evidence="19">
    <location>
        <begin position="38"/>
        <end position="699"/>
    </location>
</feature>
<evidence type="ECO:0000256" key="12">
    <source>
        <dbReference type="ARBA" id="ARBA00023283"/>
    </source>
</evidence>
<feature type="disulfide bond" evidence="18">
    <location>
        <begin position="579"/>
        <end position="606"/>
    </location>
</feature>
<evidence type="ECO:0000256" key="4">
    <source>
        <dbReference type="ARBA" id="ARBA00012313"/>
    </source>
</evidence>
<protein>
    <recommendedName>
        <fullName evidence="4">peroxidase</fullName>
        <ecNumber evidence="4">1.11.1.7</ecNumber>
    </recommendedName>
</protein>
<dbReference type="GO" id="GO:0046872">
    <property type="term" value="F:metal ion binding"/>
    <property type="evidence" value="ECO:0007669"/>
    <property type="project" value="UniProtKB-KW"/>
</dbReference>
<feature type="binding site" evidence="16">
    <location>
        <position position="622"/>
    </location>
    <ligand>
        <name>Ca(2+)</name>
        <dbReference type="ChEBI" id="CHEBI:29108"/>
        <label>2</label>
    </ligand>
</feature>
<evidence type="ECO:0000256" key="3">
    <source>
        <dbReference type="ARBA" id="ARBA00006873"/>
    </source>
</evidence>
<feature type="binding site" evidence="16">
    <location>
        <position position="450"/>
    </location>
    <ligand>
        <name>Ca(2+)</name>
        <dbReference type="ChEBI" id="CHEBI:29108"/>
        <label>1</label>
    </ligand>
</feature>
<feature type="binding site" evidence="16">
    <location>
        <position position="464"/>
    </location>
    <ligand>
        <name>Ca(2+)</name>
        <dbReference type="ChEBI" id="CHEBI:29108"/>
        <label>1</label>
    </ligand>
</feature>
<evidence type="ECO:0000256" key="16">
    <source>
        <dbReference type="PIRSR" id="PIRSR600823-3"/>
    </source>
</evidence>
<comment type="cofactor">
    <cofactor evidence="16">
        <name>Ca(2+)</name>
        <dbReference type="ChEBI" id="CHEBI:29108"/>
    </cofactor>
    <text evidence="16">Binds 2 calcium ions per subunit.</text>
</comment>
<dbReference type="GO" id="GO:0006979">
    <property type="term" value="P:response to oxidative stress"/>
    <property type="evidence" value="ECO:0007669"/>
    <property type="project" value="InterPro"/>
</dbReference>
<dbReference type="PANTHER" id="PTHR31517">
    <property type="match status" value="1"/>
</dbReference>
<evidence type="ECO:0000256" key="9">
    <source>
        <dbReference type="ARBA" id="ARBA00023002"/>
    </source>
</evidence>
<keyword evidence="13" id="KW-0376">Hydrogen peroxide</keyword>
<gene>
    <name evidence="21" type="ORF">Cni_G10389</name>
</gene>
<keyword evidence="7 16" id="KW-0479">Metal-binding</keyword>
<evidence type="ECO:0000313" key="22">
    <source>
        <dbReference type="Proteomes" id="UP001327560"/>
    </source>
</evidence>
<reference evidence="21 22" key="1">
    <citation type="submission" date="2023-10" db="EMBL/GenBank/DDBJ databases">
        <title>Chromosome-scale genome assembly provides insights into flower coloration mechanisms of Canna indica.</title>
        <authorList>
            <person name="Li C."/>
        </authorList>
    </citation>
    <scope>NUCLEOTIDE SEQUENCE [LARGE SCALE GENOMIC DNA]</scope>
    <source>
        <tissue evidence="21">Flower</tissue>
    </source>
</reference>
<evidence type="ECO:0000256" key="10">
    <source>
        <dbReference type="ARBA" id="ARBA00023004"/>
    </source>
</evidence>
<feature type="disulfide bond" evidence="18">
    <location>
        <begin position="500"/>
        <end position="695"/>
    </location>
</feature>
<keyword evidence="9" id="KW-0560">Oxidoreductase</keyword>
<dbReference type="GO" id="GO:0042744">
    <property type="term" value="P:hydrogen peroxide catabolic process"/>
    <property type="evidence" value="ECO:0007669"/>
    <property type="project" value="UniProtKB-KW"/>
</dbReference>
<dbReference type="PRINTS" id="PR00461">
    <property type="entry name" value="PLPEROXIDASE"/>
</dbReference>
<evidence type="ECO:0000256" key="5">
    <source>
        <dbReference type="ARBA" id="ARBA00022559"/>
    </source>
</evidence>
<feature type="binding site" evidence="16">
    <location>
        <position position="448"/>
    </location>
    <ligand>
        <name>Ca(2+)</name>
        <dbReference type="ChEBI" id="CHEBI:29108"/>
        <label>1</label>
    </ligand>
</feature>
<feature type="binding site" evidence="16">
    <location>
        <position position="573"/>
    </location>
    <ligand>
        <name>Ca(2+)</name>
        <dbReference type="ChEBI" id="CHEBI:29108"/>
        <label>2</label>
    </ligand>
</feature>
<evidence type="ECO:0000256" key="7">
    <source>
        <dbReference type="ARBA" id="ARBA00022723"/>
    </source>
</evidence>
<dbReference type="PROSITE" id="PS00435">
    <property type="entry name" value="PEROXIDASE_1"/>
    <property type="match status" value="2"/>
</dbReference>
<feature type="disulfide bond" evidence="18">
    <location>
        <begin position="444"/>
        <end position="449"/>
    </location>
</feature>
<feature type="disulfide bond" evidence="18">
    <location>
        <begin position="411"/>
        <end position="494"/>
    </location>
</feature>
<proteinExistence type="inferred from homology"/>
<evidence type="ECO:0000256" key="13">
    <source>
        <dbReference type="ARBA" id="ARBA00023324"/>
    </source>
</evidence>
<dbReference type="Gene3D" id="1.10.520.10">
    <property type="match status" value="2"/>
</dbReference>
<feature type="site" description="Transition state stabilizer" evidence="17">
    <location>
        <position position="438"/>
    </location>
</feature>
<dbReference type="PRINTS" id="PR00458">
    <property type="entry name" value="PEROXIDASE"/>
</dbReference>
<evidence type="ECO:0000256" key="14">
    <source>
        <dbReference type="PIRSR" id="PIRSR600823-1"/>
    </source>
</evidence>
<dbReference type="InterPro" id="IPR002016">
    <property type="entry name" value="Haem_peroxidase"/>
</dbReference>
<feature type="domain" description="Plant heme peroxidase family profile" evidence="20">
    <location>
        <begin position="401"/>
        <end position="699"/>
    </location>
</feature>
<evidence type="ECO:0000256" key="1">
    <source>
        <dbReference type="ARBA" id="ARBA00000189"/>
    </source>
</evidence>
<dbReference type="InterPro" id="IPR033905">
    <property type="entry name" value="Secretory_peroxidase"/>
</dbReference>
<comment type="similarity">
    <text evidence="3">Belongs to the peroxidase family. Ascorbate peroxidase subfamily.</text>
</comment>
<evidence type="ECO:0000256" key="18">
    <source>
        <dbReference type="PIRSR" id="PIRSR600823-5"/>
    </source>
</evidence>
<comment type="catalytic activity">
    <reaction evidence="1">
        <text>2 a phenolic donor + H2O2 = 2 a phenolic radical donor + 2 H2O</text>
        <dbReference type="Rhea" id="RHEA:56136"/>
        <dbReference type="ChEBI" id="CHEBI:15377"/>
        <dbReference type="ChEBI" id="CHEBI:16240"/>
        <dbReference type="ChEBI" id="CHEBI:139520"/>
        <dbReference type="ChEBI" id="CHEBI:139521"/>
        <dbReference type="EC" id="1.11.1.7"/>
    </reaction>
</comment>
<feature type="binding site" evidence="16">
    <location>
        <position position="452"/>
    </location>
    <ligand>
        <name>Ca(2+)</name>
        <dbReference type="ChEBI" id="CHEBI:29108"/>
        <label>1</label>
    </ligand>
</feature>
<dbReference type="FunFam" id="1.10.520.10:FF:000008">
    <property type="entry name" value="Peroxidase"/>
    <property type="match status" value="2"/>
</dbReference>
<keyword evidence="5 21" id="KW-0575">Peroxidase</keyword>
<feature type="active site" description="Proton acceptor" evidence="14">
    <location>
        <position position="442"/>
    </location>
</feature>
<keyword evidence="11 18" id="KW-1015">Disulfide bond</keyword>
<keyword evidence="8 16" id="KW-0106">Calcium</keyword>
<dbReference type="GO" id="GO:0020037">
    <property type="term" value="F:heme binding"/>
    <property type="evidence" value="ECO:0007669"/>
    <property type="project" value="InterPro"/>
</dbReference>
<dbReference type="InterPro" id="IPR019793">
    <property type="entry name" value="Peroxidases_heam-ligand_BS"/>
</dbReference>
<accession>A0AAQ3K497</accession>
<dbReference type="InterPro" id="IPR010255">
    <property type="entry name" value="Haem_peroxidase_sf"/>
</dbReference>
<dbReference type="Proteomes" id="UP001327560">
    <property type="component" value="Chromosome 3"/>
</dbReference>
<evidence type="ECO:0000259" key="20">
    <source>
        <dbReference type="PROSITE" id="PS50873"/>
    </source>
</evidence>
<feature type="binding site" evidence="15">
    <location>
        <position position="542"/>
    </location>
    <ligand>
        <name>substrate</name>
    </ligand>
</feature>
<sequence length="699" mass="76167">MSHPTQKKKKQMSHPNLLLLAAAAVLLLCQFPHLANARLSQNYYANICPNVETIVWDAVAAKVKQTPVTIAATLRLFFHDCMVEGCDASVMIASTPNNKAEKDHPINLSLAGDGFDTVIKAKAAVDAVPQCWNKVSCADILAIATRDVIKMAGGPWYDVELGRLDGLRSTAASVNGRLPGPDSNLDQLTSLFAANGLSQFDMVALSGAHTVGLVHCSQFANRLYNRVDPTMNPNLASQLLRLCPKNVDPDVAVVLDPFTPNQFDNQYFKNLQKGAGLLTSDQVLYTDNRSRRIVNALAQNATSFDKYFTSAMKKLGRVGVKTGSNGNIRHDCAPLANLSHFLSRQKPHMTLVFFLSEYRSMAVPPSRSIPSIFLMARSSLLLLAAAAVLLLCQFPHLANARLRRNYYANICPNVETIVWDAVAAKVKQTPVTIAATLRLFFHDCMVEGCDASVMIASTPNNKAEKDHPINLSLAGDGFDTVIKAKAAVDAVPECWNKVSCADILAIATRDVIKMAGGPWYDVELGRLDGLRSTAASVNGRLPGPDSNLDQLTSLFAANGLSQFDMVALSGAHTVGLVHCSQFANRLYNRVDPTMNPNLASQLLRLCPKNVDPDIAVVLDPFTPNQFDNQYFKNLQKGAGLLTSDQVLYTDNRSRRIVNALAQNATSFDKYFTYAMTKLGRVGVKTGSDGNIRRDCAFFN</sequence>
<dbReference type="PANTHER" id="PTHR31517:SF8">
    <property type="entry name" value="PEROXIDASE"/>
    <property type="match status" value="1"/>
</dbReference>
<evidence type="ECO:0000256" key="17">
    <source>
        <dbReference type="PIRSR" id="PIRSR600823-4"/>
    </source>
</evidence>
<comment type="function">
    <text evidence="2">Removal of H(2)O(2), oxidation of toxic reductants, biosynthesis and degradation of lignin, suberization, auxin catabolism, response to environmental stresses such as wounding, pathogen attack and oxidative stress. These functions might be dependent on each isozyme/isoform in each plant tissue.</text>
</comment>
<dbReference type="SUPFAM" id="SSF48113">
    <property type="entry name" value="Heme-dependent peroxidases"/>
    <property type="match status" value="2"/>
</dbReference>
<dbReference type="AlphaFoldDB" id="A0AAQ3K497"/>
<dbReference type="CDD" id="cd00693">
    <property type="entry name" value="secretory_peroxidase"/>
    <property type="match status" value="2"/>
</dbReference>
<dbReference type="Pfam" id="PF00141">
    <property type="entry name" value="peroxidase"/>
    <property type="match status" value="2"/>
</dbReference>
<name>A0AAQ3K497_9LILI</name>
<dbReference type="InterPro" id="IPR000823">
    <property type="entry name" value="Peroxidase_pln"/>
</dbReference>
<evidence type="ECO:0000256" key="19">
    <source>
        <dbReference type="SAM" id="SignalP"/>
    </source>
</evidence>
<feature type="binding site" evidence="16">
    <location>
        <position position="619"/>
    </location>
    <ligand>
        <name>Ca(2+)</name>
        <dbReference type="ChEBI" id="CHEBI:29108"/>
        <label>2</label>
    </ligand>
</feature>
<feature type="binding site" evidence="16">
    <location>
        <position position="446"/>
    </location>
    <ligand>
        <name>Ca(2+)</name>
        <dbReference type="ChEBI" id="CHEBI:29108"/>
        <label>1</label>
    </ligand>
</feature>
<dbReference type="GO" id="GO:0140825">
    <property type="term" value="F:lactoperoxidase activity"/>
    <property type="evidence" value="ECO:0007669"/>
    <property type="project" value="UniProtKB-EC"/>
</dbReference>
<evidence type="ECO:0000256" key="15">
    <source>
        <dbReference type="PIRSR" id="PIRSR600823-2"/>
    </source>
</evidence>
<feature type="signal peptide" evidence="19">
    <location>
        <begin position="1"/>
        <end position="37"/>
    </location>
</feature>
<keyword evidence="22" id="KW-1185">Reference proteome</keyword>
<evidence type="ECO:0000313" key="21">
    <source>
        <dbReference type="EMBL" id="WOL01672.1"/>
    </source>
</evidence>
<keyword evidence="12" id="KW-0873">Pyrrolidone carboxylic acid</keyword>
<feature type="binding site" evidence="16">
    <location>
        <position position="627"/>
    </location>
    <ligand>
        <name>Ca(2+)</name>
        <dbReference type="ChEBI" id="CHEBI:29108"/>
        <label>2</label>
    </ligand>
</feature>
<keyword evidence="10 16" id="KW-0408">Iron</keyword>
<organism evidence="21 22">
    <name type="scientific">Canna indica</name>
    <name type="common">Indian-shot</name>
    <dbReference type="NCBI Taxonomy" id="4628"/>
    <lineage>
        <taxon>Eukaryota</taxon>
        <taxon>Viridiplantae</taxon>
        <taxon>Streptophyta</taxon>
        <taxon>Embryophyta</taxon>
        <taxon>Tracheophyta</taxon>
        <taxon>Spermatophyta</taxon>
        <taxon>Magnoliopsida</taxon>
        <taxon>Liliopsida</taxon>
        <taxon>Zingiberales</taxon>
        <taxon>Cannaceae</taxon>
        <taxon>Canna</taxon>
    </lineage>
</organism>
<dbReference type="EMBL" id="CP136892">
    <property type="protein sequence ID" value="WOL01672.1"/>
    <property type="molecule type" value="Genomic_DNA"/>
</dbReference>
<feature type="binding site" description="axial binding residue" evidence="16">
    <location>
        <position position="572"/>
    </location>
    <ligand>
        <name>heme b</name>
        <dbReference type="ChEBI" id="CHEBI:60344"/>
    </ligand>
    <ligandPart>
        <name>Fe</name>
        <dbReference type="ChEBI" id="CHEBI:18248"/>
    </ligandPart>
</feature>
<dbReference type="Gene3D" id="1.10.420.10">
    <property type="entry name" value="Peroxidase, domain 2"/>
    <property type="match status" value="2"/>
</dbReference>
<evidence type="ECO:0000256" key="8">
    <source>
        <dbReference type="ARBA" id="ARBA00022837"/>
    </source>
</evidence>
<feature type="binding site" evidence="16">
    <location>
        <position position="443"/>
    </location>
    <ligand>
        <name>Ca(2+)</name>
        <dbReference type="ChEBI" id="CHEBI:29108"/>
        <label>1</label>
    </ligand>
</feature>
<evidence type="ECO:0000256" key="6">
    <source>
        <dbReference type="ARBA" id="ARBA00022617"/>
    </source>
</evidence>
<comment type="cofactor">
    <cofactor evidence="16">
        <name>heme b</name>
        <dbReference type="ChEBI" id="CHEBI:60344"/>
    </cofactor>
    <text evidence="16">Binds 1 heme b (iron(II)-protoporphyrin IX) group per subunit.</text>
</comment>
<keyword evidence="6" id="KW-0349">Heme</keyword>
<evidence type="ECO:0000256" key="11">
    <source>
        <dbReference type="ARBA" id="ARBA00023157"/>
    </source>
</evidence>
<evidence type="ECO:0000256" key="2">
    <source>
        <dbReference type="ARBA" id="ARBA00002322"/>
    </source>
</evidence>
<dbReference type="FunFam" id="1.10.420.10:FF:000001">
    <property type="entry name" value="Peroxidase"/>
    <property type="match status" value="2"/>
</dbReference>
<dbReference type="EC" id="1.11.1.7" evidence="4"/>
<feature type="domain" description="Plant heme peroxidase family profile" evidence="20">
    <location>
        <begin position="38"/>
        <end position="336"/>
    </location>
</feature>
<dbReference type="PROSITE" id="PS50873">
    <property type="entry name" value="PEROXIDASE_4"/>
    <property type="match status" value="2"/>
</dbReference>
<keyword evidence="19" id="KW-0732">Signal</keyword>